<keyword evidence="2" id="KW-1185">Reference proteome</keyword>
<protein>
    <submittedName>
        <fullName evidence="1">RmlC-like cupin</fullName>
    </submittedName>
</protein>
<sequence>MPGRNVDQQLANMRFSTLAAGLPLVAAAPQGHSFKQQANSTGKSLILDQAPETSQPYALRKGSGRAVAVGEQVYRFSVTGNSSAGAFTLMQTNAPDSSDLGVLPHIHKAHYENFYCTKGQIQLWAKTNSSGEQARVLTPGDYGAVPHNTVHTFQITDPDTQLTGVIQPGGFEELFIAIANSDFVSPTGSEFVPAASNGSSSGSDPALISALEAFDVYAQLDFNPRRDLVNGSAGGANTWHTAANTLAPDAVTPNFVAKNRGPKYLNADGGVYHLVAPFATANQTASNFTMGTVTLSPLLSNQTATKANLGQPLAFQLEEGSLEVAVEGYDAVTLIQGDVVFVPANVAFTYTASSAFTKFLYVSGGGDGFDYQLLQRAIPWSYATYPIDAGFTVQ</sequence>
<dbReference type="InterPro" id="IPR014710">
    <property type="entry name" value="RmlC-like_jellyroll"/>
</dbReference>
<organism evidence="1 2">
    <name type="scientific">Colletotrichum scovillei</name>
    <dbReference type="NCBI Taxonomy" id="1209932"/>
    <lineage>
        <taxon>Eukaryota</taxon>
        <taxon>Fungi</taxon>
        <taxon>Dikarya</taxon>
        <taxon>Ascomycota</taxon>
        <taxon>Pezizomycotina</taxon>
        <taxon>Sordariomycetes</taxon>
        <taxon>Hypocreomycetidae</taxon>
        <taxon>Glomerellales</taxon>
        <taxon>Glomerellaceae</taxon>
        <taxon>Colletotrichum</taxon>
        <taxon>Colletotrichum acutatum species complex</taxon>
    </lineage>
</organism>
<dbReference type="Proteomes" id="UP000699042">
    <property type="component" value="Unassembled WGS sequence"/>
</dbReference>
<dbReference type="Gene3D" id="2.60.120.10">
    <property type="entry name" value="Jelly Rolls"/>
    <property type="match status" value="2"/>
</dbReference>
<accession>A0A9P7UAS6</accession>
<name>A0A9P7UAS6_9PEZI</name>
<evidence type="ECO:0000313" key="2">
    <source>
        <dbReference type="Proteomes" id="UP000699042"/>
    </source>
</evidence>
<dbReference type="CDD" id="cd02215">
    <property type="entry name" value="cupin_QDO_N_C"/>
    <property type="match status" value="1"/>
</dbReference>
<proteinExistence type="predicted"/>
<comment type="caution">
    <text evidence="1">The sequence shown here is derived from an EMBL/GenBank/DDBJ whole genome shotgun (WGS) entry which is preliminary data.</text>
</comment>
<dbReference type="PANTHER" id="PTHR43346">
    <property type="entry name" value="LIGAND BINDING DOMAIN PROTEIN, PUTATIVE (AFU_ORTHOLOGUE AFUA_6G14370)-RELATED"/>
    <property type="match status" value="1"/>
</dbReference>
<gene>
    <name evidence="1" type="ORF">JMJ77_010910</name>
</gene>
<dbReference type="InterPro" id="IPR052538">
    <property type="entry name" value="Flavonoid_dioxygenase-like"/>
</dbReference>
<dbReference type="EMBL" id="JAESDN010000007">
    <property type="protein sequence ID" value="KAG7047561.1"/>
    <property type="molecule type" value="Genomic_DNA"/>
</dbReference>
<dbReference type="SUPFAM" id="SSF51182">
    <property type="entry name" value="RmlC-like cupins"/>
    <property type="match status" value="1"/>
</dbReference>
<reference evidence="1" key="1">
    <citation type="submission" date="2021-05" db="EMBL/GenBank/DDBJ databases">
        <title>Comparative genomics of three Colletotrichum scovillei strains and genetic complementation revealed genes involved fungal growth and virulence on chili pepper.</title>
        <authorList>
            <person name="Hsieh D.-K."/>
            <person name="Chuang S.-C."/>
            <person name="Chen C.-Y."/>
            <person name="Chao Y.-T."/>
            <person name="Lu M.-Y.J."/>
            <person name="Lee M.-H."/>
            <person name="Shih M.-C."/>
        </authorList>
    </citation>
    <scope>NUCLEOTIDE SEQUENCE</scope>
    <source>
        <strain evidence="1">Coll-153</strain>
    </source>
</reference>
<dbReference type="PANTHER" id="PTHR43346:SF1">
    <property type="entry name" value="QUERCETIN 2,3-DIOXYGENASE-RELATED"/>
    <property type="match status" value="1"/>
</dbReference>
<dbReference type="CDD" id="cd20281">
    <property type="entry name" value="cupin_QDO_C"/>
    <property type="match status" value="1"/>
</dbReference>
<dbReference type="InterPro" id="IPR011051">
    <property type="entry name" value="RmlC_Cupin_sf"/>
</dbReference>
<dbReference type="AlphaFoldDB" id="A0A9P7UAS6"/>
<evidence type="ECO:0000313" key="1">
    <source>
        <dbReference type="EMBL" id="KAG7047561.1"/>
    </source>
</evidence>